<keyword evidence="6" id="KW-0808">Transferase</keyword>
<name>A0A848MPX3_9GAMM</name>
<proteinExistence type="predicted"/>
<evidence type="ECO:0000256" key="8">
    <source>
        <dbReference type="ARBA" id="ARBA00022777"/>
    </source>
</evidence>
<dbReference type="SUPFAM" id="SSF103190">
    <property type="entry name" value="Sensory domain-like"/>
    <property type="match status" value="1"/>
</dbReference>
<reference evidence="17 18" key="1">
    <citation type="submission" date="2020-01" db="EMBL/GenBank/DDBJ databases">
        <authorList>
            <person name="Lee S.D."/>
        </authorList>
    </citation>
    <scope>NUCLEOTIDE SEQUENCE [LARGE SCALE GENOMIC DNA]</scope>
    <source>
        <strain evidence="17 18">SAP-1</strain>
    </source>
</reference>
<dbReference type="InterPro" id="IPR035965">
    <property type="entry name" value="PAS-like_dom_sf"/>
</dbReference>
<dbReference type="InterPro" id="IPR000014">
    <property type="entry name" value="PAS"/>
</dbReference>
<feature type="transmembrane region" description="Helical" evidence="12">
    <location>
        <begin position="276"/>
        <end position="301"/>
    </location>
</feature>
<keyword evidence="12" id="KW-0472">Membrane</keyword>
<evidence type="ECO:0000256" key="5">
    <source>
        <dbReference type="ARBA" id="ARBA00022553"/>
    </source>
</evidence>
<dbReference type="SMART" id="SM00267">
    <property type="entry name" value="GGDEF"/>
    <property type="match status" value="1"/>
</dbReference>
<dbReference type="GO" id="GO:0052621">
    <property type="term" value="F:diguanylate cyclase activity"/>
    <property type="evidence" value="ECO:0007669"/>
    <property type="project" value="UniProtKB-EC"/>
</dbReference>
<evidence type="ECO:0000259" key="15">
    <source>
        <dbReference type="PROSITE" id="PS50883"/>
    </source>
</evidence>
<dbReference type="NCBIfam" id="TIGR00229">
    <property type="entry name" value="sensory_box"/>
    <property type="match status" value="2"/>
</dbReference>
<dbReference type="InterPro" id="IPR035919">
    <property type="entry name" value="EAL_sf"/>
</dbReference>
<dbReference type="EMBL" id="JAADJU010000007">
    <property type="protein sequence ID" value="NMP28144.1"/>
    <property type="molecule type" value="Genomic_DNA"/>
</dbReference>
<keyword evidence="8" id="KW-0418">Kinase</keyword>
<dbReference type="SUPFAM" id="SSF55785">
    <property type="entry name" value="PYP-like sensor domain (PAS domain)"/>
    <property type="match status" value="2"/>
</dbReference>
<dbReference type="PROSITE" id="PS50887">
    <property type="entry name" value="GGDEF"/>
    <property type="match status" value="1"/>
</dbReference>
<comment type="caution">
    <text evidence="17">The sequence shown here is derived from an EMBL/GenBank/DDBJ whole genome shotgun (WGS) entry which is preliminary data.</text>
</comment>
<dbReference type="PANTHER" id="PTHR44757:SF2">
    <property type="entry name" value="BIOFILM ARCHITECTURE MAINTENANCE PROTEIN MBAA"/>
    <property type="match status" value="1"/>
</dbReference>
<dbReference type="PROSITE" id="PS50883">
    <property type="entry name" value="EAL"/>
    <property type="match status" value="1"/>
</dbReference>
<gene>
    <name evidence="17" type="ORF">GW590_14875</name>
</gene>
<evidence type="ECO:0000256" key="11">
    <source>
        <dbReference type="ARBA" id="ARBA00034247"/>
    </source>
</evidence>
<dbReference type="Pfam" id="PF00989">
    <property type="entry name" value="PAS"/>
    <property type="match status" value="1"/>
</dbReference>
<evidence type="ECO:0000313" key="17">
    <source>
        <dbReference type="EMBL" id="NMP28144.1"/>
    </source>
</evidence>
<dbReference type="PROSITE" id="PS50113">
    <property type="entry name" value="PAC"/>
    <property type="match status" value="2"/>
</dbReference>
<evidence type="ECO:0000259" key="16">
    <source>
        <dbReference type="PROSITE" id="PS50887"/>
    </source>
</evidence>
<dbReference type="SMART" id="SM00052">
    <property type="entry name" value="EAL"/>
    <property type="match status" value="1"/>
</dbReference>
<dbReference type="InterPro" id="IPR001610">
    <property type="entry name" value="PAC"/>
</dbReference>
<sequence length="1001" mass="113187">MILTNVLAIIYAGSTLYSSRGESILAAQTRSRTIARALDQTITSNVNKIDIALQILTRETEARLAQGALQPDILIQELKHLQLMLPESAGGRIIDASGHLVAAIGTPANPGLDISQRSYFLEPKSDADNKLHISRPIFSLFSHQWAVLFSRRYNDNQGNFAGVVLVPVKIDYFSQLMQHFDLSSSDSTTLRYSDLSLIARYPPRLENVKPDGGSLDVAADLQQIAASGVMESVFDSITPSDQVKRINTFHRVNNAPFIIIADVAEREFLQPWYRQLWQTVGFLVLFLLLSLFLVGVVFHYWRKQLHAMYSLSDSLDQLDSAQAVGHLGTYNYDFIQDKGIGSASLYAIIGLPPGTNLSIVMLQDIIYPEDQHGVRLRLGRALQARESNFSIEYRIVRKTDGLVCWVADLAKIEYTAEGTMLRMSGVIQDVGERKLAEERLRLTQEVFLHTSEGIYVTDSQGRFLEINPAFTQISGYRLEDVTDKTPRILDPGLYPETFLQQRWQQLLQTGHWEGEQLCCRKDGSHYTQYSRISSVRDSQGNISRFICMASDITELREMQSRIEYLAYFDKLTELPNRTSFIDNLQQAIINLKPDIESLGVCYLDLDGFKQVNDEWGHHAGDDILRQVAQRLTECAKEDDLVARIGGDDFVLLLMHLHDEHALQEAITKLHNAFTDPFVVEQLSAKLTISIGATLYPRDGGDTPEALIRNANQAMYIAKLNGKNRSHMFDIVNERHIRENHTLLTRVLKAYEQNEFQLYYQPKVNMHTGEVIGAEALIRWIHPQQGMIPPDVFLPLVENTEFSVTLGEWVMRQALEQMGKWSTAGLVLPVSINISGYHLQQADFVRRLAKVLNEFPQVPSDWLELEILETTAMEDLDRIAQLLDDCMKLGVHFALDDFGTGYSSLTYLRRLPTQTMKIDRSFVIDMLSNSMDHALVAGIVGLGKSLEREVIAEGVESLEHGIPLLRMGCYLAQGYGIARPMSADKVQEWVAQWQMPAIWRNY</sequence>
<accession>A0A848MPX3</accession>
<evidence type="ECO:0000256" key="7">
    <source>
        <dbReference type="ARBA" id="ARBA00022741"/>
    </source>
</evidence>
<dbReference type="Gene3D" id="3.30.70.270">
    <property type="match status" value="1"/>
</dbReference>
<dbReference type="FunFam" id="3.30.70.270:FF:000001">
    <property type="entry name" value="Diguanylate cyclase domain protein"/>
    <property type="match status" value="1"/>
</dbReference>
<dbReference type="SMART" id="SM00091">
    <property type="entry name" value="PAS"/>
    <property type="match status" value="1"/>
</dbReference>
<dbReference type="InterPro" id="IPR029787">
    <property type="entry name" value="Nucleotide_cyclase"/>
</dbReference>
<comment type="pathway">
    <text evidence="3">Purine metabolism; 3',5'-cyclic di-GMP biosynthesis.</text>
</comment>
<reference evidence="17 18" key="2">
    <citation type="submission" date="2020-06" db="EMBL/GenBank/DDBJ databases">
        <title>Polyphasic characterization of a Rahnella strain isolated from tree sap.</title>
        <authorList>
            <person name="Kim I.S."/>
        </authorList>
    </citation>
    <scope>NUCLEOTIDE SEQUENCE [LARGE SCALE GENOMIC DNA]</scope>
    <source>
        <strain evidence="17 18">SAP-1</strain>
    </source>
</reference>
<evidence type="ECO:0000259" key="14">
    <source>
        <dbReference type="PROSITE" id="PS50113"/>
    </source>
</evidence>
<keyword evidence="12" id="KW-0812">Transmembrane</keyword>
<evidence type="ECO:0000256" key="10">
    <source>
        <dbReference type="ARBA" id="ARBA00023012"/>
    </source>
</evidence>
<comment type="catalytic activity">
    <reaction evidence="11">
        <text>2 GTP = 3',3'-c-di-GMP + 2 diphosphate</text>
        <dbReference type="Rhea" id="RHEA:24898"/>
        <dbReference type="ChEBI" id="CHEBI:33019"/>
        <dbReference type="ChEBI" id="CHEBI:37565"/>
        <dbReference type="ChEBI" id="CHEBI:58805"/>
        <dbReference type="EC" id="2.7.7.65"/>
    </reaction>
</comment>
<comment type="subcellular location">
    <subcellularLocation>
        <location evidence="2">Membrane</location>
    </subcellularLocation>
</comment>
<keyword evidence="5" id="KW-0597">Phosphoprotein</keyword>
<organism evidence="17 18">
    <name type="scientific">Rouxiella aceris</name>
    <dbReference type="NCBI Taxonomy" id="2703884"/>
    <lineage>
        <taxon>Bacteria</taxon>
        <taxon>Pseudomonadati</taxon>
        <taxon>Pseudomonadota</taxon>
        <taxon>Gammaproteobacteria</taxon>
        <taxon>Enterobacterales</taxon>
        <taxon>Yersiniaceae</taxon>
        <taxon>Rouxiella</taxon>
    </lineage>
</organism>
<feature type="domain" description="EAL" evidence="15">
    <location>
        <begin position="739"/>
        <end position="993"/>
    </location>
</feature>
<keyword evidence="7" id="KW-0547">Nucleotide-binding</keyword>
<dbReference type="InterPro" id="IPR013767">
    <property type="entry name" value="PAS_fold"/>
</dbReference>
<keyword evidence="10" id="KW-0902">Two-component regulatory system</keyword>
<evidence type="ECO:0000256" key="4">
    <source>
        <dbReference type="ARBA" id="ARBA00012528"/>
    </source>
</evidence>
<dbReference type="EC" id="2.7.7.65" evidence="4"/>
<feature type="domain" description="PAS" evidence="13">
    <location>
        <begin position="436"/>
        <end position="496"/>
    </location>
</feature>
<keyword evidence="9" id="KW-0067">ATP-binding</keyword>
<dbReference type="InterPro" id="IPR001633">
    <property type="entry name" value="EAL_dom"/>
</dbReference>
<evidence type="ECO:0000256" key="3">
    <source>
        <dbReference type="ARBA" id="ARBA00004665"/>
    </source>
</evidence>
<feature type="domain" description="GGDEF" evidence="16">
    <location>
        <begin position="596"/>
        <end position="730"/>
    </location>
</feature>
<protein>
    <recommendedName>
        <fullName evidence="4">diguanylate cyclase</fullName>
        <ecNumber evidence="4">2.7.7.65</ecNumber>
    </recommendedName>
</protein>
<comment type="cofactor">
    <cofactor evidence="1">
        <name>Mg(2+)</name>
        <dbReference type="ChEBI" id="CHEBI:18420"/>
    </cofactor>
</comment>
<dbReference type="GO" id="GO:0000160">
    <property type="term" value="P:phosphorelay signal transduction system"/>
    <property type="evidence" value="ECO:0007669"/>
    <property type="project" value="UniProtKB-KW"/>
</dbReference>
<dbReference type="InterPro" id="IPR052155">
    <property type="entry name" value="Biofilm_reg_signaling"/>
</dbReference>
<dbReference type="PROSITE" id="PS50112">
    <property type="entry name" value="PAS"/>
    <property type="match status" value="1"/>
</dbReference>
<dbReference type="Gene3D" id="2.10.70.100">
    <property type="match status" value="1"/>
</dbReference>
<dbReference type="InterPro" id="IPR043128">
    <property type="entry name" value="Rev_trsase/Diguanyl_cyclase"/>
</dbReference>
<evidence type="ECO:0000256" key="12">
    <source>
        <dbReference type="SAM" id="Phobius"/>
    </source>
</evidence>
<dbReference type="GO" id="GO:0005524">
    <property type="term" value="F:ATP binding"/>
    <property type="evidence" value="ECO:0007669"/>
    <property type="project" value="UniProtKB-KW"/>
</dbReference>
<dbReference type="Pfam" id="PF08447">
    <property type="entry name" value="PAS_3"/>
    <property type="match status" value="1"/>
</dbReference>
<dbReference type="CDD" id="cd01949">
    <property type="entry name" value="GGDEF"/>
    <property type="match status" value="1"/>
</dbReference>
<evidence type="ECO:0000256" key="2">
    <source>
        <dbReference type="ARBA" id="ARBA00004370"/>
    </source>
</evidence>
<dbReference type="Gene3D" id="3.30.450.20">
    <property type="entry name" value="PAS domain"/>
    <property type="match status" value="4"/>
</dbReference>
<dbReference type="InterPro" id="IPR000160">
    <property type="entry name" value="GGDEF_dom"/>
</dbReference>
<dbReference type="NCBIfam" id="TIGR00254">
    <property type="entry name" value="GGDEF"/>
    <property type="match status" value="1"/>
</dbReference>
<dbReference type="GO" id="GO:0006355">
    <property type="term" value="P:regulation of DNA-templated transcription"/>
    <property type="evidence" value="ECO:0007669"/>
    <property type="project" value="InterPro"/>
</dbReference>
<dbReference type="RefSeq" id="WP_169403839.1">
    <property type="nucleotide sequence ID" value="NZ_JAADJU010000007.1"/>
</dbReference>
<dbReference type="Pfam" id="PF00990">
    <property type="entry name" value="GGDEF"/>
    <property type="match status" value="1"/>
</dbReference>
<evidence type="ECO:0000256" key="6">
    <source>
        <dbReference type="ARBA" id="ARBA00022679"/>
    </source>
</evidence>
<dbReference type="SUPFAM" id="SSF141868">
    <property type="entry name" value="EAL domain-like"/>
    <property type="match status" value="1"/>
</dbReference>
<dbReference type="GO" id="GO:0016301">
    <property type="term" value="F:kinase activity"/>
    <property type="evidence" value="ECO:0007669"/>
    <property type="project" value="UniProtKB-KW"/>
</dbReference>
<dbReference type="CDD" id="cd00130">
    <property type="entry name" value="PAS"/>
    <property type="match status" value="1"/>
</dbReference>
<dbReference type="SMART" id="SM00086">
    <property type="entry name" value="PAC"/>
    <property type="match status" value="2"/>
</dbReference>
<feature type="domain" description="PAC" evidence="14">
    <location>
        <begin position="512"/>
        <end position="564"/>
    </location>
</feature>
<dbReference type="PANTHER" id="PTHR44757">
    <property type="entry name" value="DIGUANYLATE CYCLASE DGCP"/>
    <property type="match status" value="1"/>
</dbReference>
<dbReference type="AlphaFoldDB" id="A0A848MPX3"/>
<dbReference type="InterPro" id="IPR000700">
    <property type="entry name" value="PAS-assoc_C"/>
</dbReference>
<evidence type="ECO:0000256" key="9">
    <source>
        <dbReference type="ARBA" id="ARBA00022840"/>
    </source>
</evidence>
<dbReference type="GO" id="GO:0016020">
    <property type="term" value="C:membrane"/>
    <property type="evidence" value="ECO:0007669"/>
    <property type="project" value="UniProtKB-SubCell"/>
</dbReference>
<dbReference type="Gene3D" id="3.20.20.450">
    <property type="entry name" value="EAL domain"/>
    <property type="match status" value="1"/>
</dbReference>
<dbReference type="InterPro" id="IPR013655">
    <property type="entry name" value="PAS_fold_3"/>
</dbReference>
<keyword evidence="12" id="KW-1133">Transmembrane helix</keyword>
<dbReference type="CDD" id="cd12915">
    <property type="entry name" value="PDC2_DGC_like"/>
    <property type="match status" value="1"/>
</dbReference>
<evidence type="ECO:0000259" key="13">
    <source>
        <dbReference type="PROSITE" id="PS50112"/>
    </source>
</evidence>
<dbReference type="CDD" id="cd01948">
    <property type="entry name" value="EAL"/>
    <property type="match status" value="1"/>
</dbReference>
<dbReference type="SUPFAM" id="SSF55073">
    <property type="entry name" value="Nucleotide cyclase"/>
    <property type="match status" value="1"/>
</dbReference>
<evidence type="ECO:0000313" key="18">
    <source>
        <dbReference type="Proteomes" id="UP000585363"/>
    </source>
</evidence>
<dbReference type="Pfam" id="PF00563">
    <property type="entry name" value="EAL"/>
    <property type="match status" value="1"/>
</dbReference>
<dbReference type="InterPro" id="IPR029151">
    <property type="entry name" value="Sensor-like_sf"/>
</dbReference>
<keyword evidence="18" id="KW-1185">Reference proteome</keyword>
<dbReference type="CDD" id="cd12914">
    <property type="entry name" value="PDC1_DGC_like"/>
    <property type="match status" value="1"/>
</dbReference>
<feature type="domain" description="PAC" evidence="14">
    <location>
        <begin position="389"/>
        <end position="442"/>
    </location>
</feature>
<dbReference type="Proteomes" id="UP000585363">
    <property type="component" value="Unassembled WGS sequence"/>
</dbReference>
<evidence type="ECO:0000256" key="1">
    <source>
        <dbReference type="ARBA" id="ARBA00001946"/>
    </source>
</evidence>